<dbReference type="GO" id="GO:0004659">
    <property type="term" value="F:prenyltransferase activity"/>
    <property type="evidence" value="ECO:0007669"/>
    <property type="project" value="InterPro"/>
</dbReference>
<evidence type="ECO:0000256" key="7">
    <source>
        <dbReference type="SAM" id="MobiDB-lite"/>
    </source>
</evidence>
<evidence type="ECO:0000256" key="6">
    <source>
        <dbReference type="RuleBase" id="RU004466"/>
    </source>
</evidence>
<dbReference type="Pfam" id="PF00348">
    <property type="entry name" value="polyprenyl_synt"/>
    <property type="match status" value="1"/>
</dbReference>
<evidence type="ECO:0000256" key="3">
    <source>
        <dbReference type="ARBA" id="ARBA00022679"/>
    </source>
</evidence>
<dbReference type="PANTHER" id="PTHR12001:SF85">
    <property type="entry name" value="SHORT CHAIN ISOPRENYL DIPHOSPHATE SYNTHASE"/>
    <property type="match status" value="1"/>
</dbReference>
<organism evidence="8 9">
    <name type="scientific">Halostreptopolyspora alba</name>
    <dbReference type="NCBI Taxonomy" id="2487137"/>
    <lineage>
        <taxon>Bacteria</taxon>
        <taxon>Bacillati</taxon>
        <taxon>Actinomycetota</taxon>
        <taxon>Actinomycetes</taxon>
        <taxon>Streptosporangiales</taxon>
        <taxon>Nocardiopsidaceae</taxon>
        <taxon>Halostreptopolyspora</taxon>
    </lineage>
</organism>
<feature type="compositionally biased region" description="Basic and acidic residues" evidence="7">
    <location>
        <begin position="9"/>
        <end position="20"/>
    </location>
</feature>
<dbReference type="AlphaFoldDB" id="A0A3N0EBU7"/>
<reference evidence="8 9" key="1">
    <citation type="submission" date="2018-11" db="EMBL/GenBank/DDBJ databases">
        <title>The genome draft of YIM 96095.</title>
        <authorList>
            <person name="Tang S.-K."/>
            <person name="Chunyu W.-X."/>
            <person name="Feng Y.-Z."/>
        </authorList>
    </citation>
    <scope>NUCLEOTIDE SEQUENCE [LARGE SCALE GENOMIC DNA]</scope>
    <source>
        <strain evidence="8 9">YIM 96095</strain>
    </source>
</reference>
<dbReference type="Proteomes" id="UP000269198">
    <property type="component" value="Unassembled WGS sequence"/>
</dbReference>
<keyword evidence="9" id="KW-1185">Reference proteome</keyword>
<dbReference type="GO" id="GO:0008299">
    <property type="term" value="P:isoprenoid biosynthetic process"/>
    <property type="evidence" value="ECO:0007669"/>
    <property type="project" value="InterPro"/>
</dbReference>
<gene>
    <name evidence="8" type="ORF">EFW17_09560</name>
</gene>
<dbReference type="RefSeq" id="WP_123200967.1">
    <property type="nucleotide sequence ID" value="NZ_RJMB01000007.1"/>
</dbReference>
<comment type="caution">
    <text evidence="8">The sequence shown here is derived from an EMBL/GenBank/DDBJ whole genome shotgun (WGS) entry which is preliminary data.</text>
</comment>
<dbReference type="InterPro" id="IPR000092">
    <property type="entry name" value="Polyprenyl_synt"/>
</dbReference>
<accession>A0A3N0EBU7</accession>
<comment type="similarity">
    <text evidence="2 6">Belongs to the FPP/GGPP synthase family.</text>
</comment>
<sequence>MEGSSAVRSARERERPPLPVRREEVRSAVEALLRRYLEGRLRVVEELDEECARDLAAPLVDFTLGGGRRMRSVLAWWGWLAAGGTVAGARAEAALRACAAVELLQSFALTHDDIMDGASRRRGAPSSHQAHTDAHRERGYAGEPTRYGESMAILAGDLALSWADDLLYEAFGELPGSEEASRVWRDLRTEVMVGQFLDLRSQACRERSERAALRADRLKTASYTVERPLHLGAAMAGAPEPTVTALRGYGADVGVAFQLRDDLLDVFGDPDHTGRPNGEDLRQGKNTVLLAVGLELAERAGDREALRILRAVGHQGPAVEQAAQALERVGAREQVGLRCAALAELGVRRLEQLDLPDEVGRGLEEFARTAGKAWAG</sequence>
<dbReference type="SFLD" id="SFLDS00005">
    <property type="entry name" value="Isoprenoid_Synthase_Type_I"/>
    <property type="match status" value="1"/>
</dbReference>
<evidence type="ECO:0000256" key="5">
    <source>
        <dbReference type="ARBA" id="ARBA00022842"/>
    </source>
</evidence>
<keyword evidence="3 6" id="KW-0808">Transferase</keyword>
<dbReference type="Gene3D" id="1.10.600.10">
    <property type="entry name" value="Farnesyl Diphosphate Synthase"/>
    <property type="match status" value="1"/>
</dbReference>
<dbReference type="GO" id="GO:0046872">
    <property type="term" value="F:metal ion binding"/>
    <property type="evidence" value="ECO:0007669"/>
    <property type="project" value="UniProtKB-KW"/>
</dbReference>
<keyword evidence="5" id="KW-0460">Magnesium</keyword>
<dbReference type="EMBL" id="RJMB01000007">
    <property type="protein sequence ID" value="RNL85311.1"/>
    <property type="molecule type" value="Genomic_DNA"/>
</dbReference>
<proteinExistence type="inferred from homology"/>
<evidence type="ECO:0000256" key="2">
    <source>
        <dbReference type="ARBA" id="ARBA00006706"/>
    </source>
</evidence>
<feature type="compositionally biased region" description="Basic and acidic residues" evidence="7">
    <location>
        <begin position="130"/>
        <end position="140"/>
    </location>
</feature>
<evidence type="ECO:0000313" key="9">
    <source>
        <dbReference type="Proteomes" id="UP000269198"/>
    </source>
</evidence>
<feature type="region of interest" description="Disordered" evidence="7">
    <location>
        <begin position="119"/>
        <end position="141"/>
    </location>
</feature>
<feature type="region of interest" description="Disordered" evidence="7">
    <location>
        <begin position="1"/>
        <end position="20"/>
    </location>
</feature>
<dbReference type="PROSITE" id="PS00444">
    <property type="entry name" value="POLYPRENYL_SYNTHASE_2"/>
    <property type="match status" value="1"/>
</dbReference>
<dbReference type="InterPro" id="IPR033749">
    <property type="entry name" value="Polyprenyl_synt_CS"/>
</dbReference>
<keyword evidence="4" id="KW-0479">Metal-binding</keyword>
<protein>
    <submittedName>
        <fullName evidence="8">Polyprenyl synthetase family protein</fullName>
    </submittedName>
</protein>
<dbReference type="SUPFAM" id="SSF48576">
    <property type="entry name" value="Terpenoid synthases"/>
    <property type="match status" value="1"/>
</dbReference>
<evidence type="ECO:0000256" key="4">
    <source>
        <dbReference type="ARBA" id="ARBA00022723"/>
    </source>
</evidence>
<dbReference type="OrthoDB" id="4497239at2"/>
<name>A0A3N0EBU7_9ACTN</name>
<comment type="cofactor">
    <cofactor evidence="1">
        <name>Mg(2+)</name>
        <dbReference type="ChEBI" id="CHEBI:18420"/>
    </cofactor>
</comment>
<dbReference type="PANTHER" id="PTHR12001">
    <property type="entry name" value="GERANYLGERANYL PYROPHOSPHATE SYNTHASE"/>
    <property type="match status" value="1"/>
</dbReference>
<dbReference type="InterPro" id="IPR008949">
    <property type="entry name" value="Isoprenoid_synthase_dom_sf"/>
</dbReference>
<evidence type="ECO:0000256" key="1">
    <source>
        <dbReference type="ARBA" id="ARBA00001946"/>
    </source>
</evidence>
<dbReference type="CDD" id="cd00685">
    <property type="entry name" value="Trans_IPPS_HT"/>
    <property type="match status" value="1"/>
</dbReference>
<evidence type="ECO:0000313" key="8">
    <source>
        <dbReference type="EMBL" id="RNL85311.1"/>
    </source>
</evidence>